<dbReference type="Gene3D" id="3.40.50.150">
    <property type="entry name" value="Vaccinia Virus protein VP39"/>
    <property type="match status" value="1"/>
</dbReference>
<dbReference type="InterPro" id="IPR029063">
    <property type="entry name" value="SAM-dependent_MTases_sf"/>
</dbReference>
<evidence type="ECO:0000313" key="3">
    <source>
        <dbReference type="EMBL" id="QHU35657.1"/>
    </source>
</evidence>
<organism evidence="3">
    <name type="scientific">viral metagenome</name>
    <dbReference type="NCBI Taxonomy" id="1070528"/>
    <lineage>
        <taxon>unclassified sequences</taxon>
        <taxon>metagenomes</taxon>
        <taxon>organismal metagenomes</taxon>
    </lineage>
</organism>
<dbReference type="InterPro" id="IPR041698">
    <property type="entry name" value="Methyltransf_25"/>
</dbReference>
<dbReference type="CDD" id="cd02440">
    <property type="entry name" value="AdoMet_MTases"/>
    <property type="match status" value="1"/>
</dbReference>
<accession>A0A6C0LYB7</accession>
<proteinExistence type="predicted"/>
<dbReference type="GO" id="GO:0016740">
    <property type="term" value="F:transferase activity"/>
    <property type="evidence" value="ECO:0007669"/>
    <property type="project" value="UniProtKB-KW"/>
</dbReference>
<protein>
    <recommendedName>
        <fullName evidence="2">Methyltransferase domain-containing protein</fullName>
    </recommendedName>
</protein>
<sequence>MEETARSRTLRLALDGINTKDYTAAFDLLCTMRFGAPNEWEEESHVIYSKLLRVVNVGRIDVSMEWLVSLINEYGEHMYANQVYYEIGILFMTSRFKRVDLAFYYFCKCIVSTDVKYRGVKGGGFHFTASMISDMISPGGRGVKLCGSYDVIYEALVILLEDLRSQNTFGIDSDAIAAYAPMFILNNANHPFVVEFDSYFYDSNKPTINYELAAKSIPSLLCRSLSKVSFRRPVRMELFLLAIRNYVLRNYSTIGMDDITPFLMCMACQEYINGGLHPPNKEELAILQSLNSRLMFESYGIYGVGTNDTNDVNRDLHRMMVVEPAIEKEYIKIIETDEIQDATSRMVANQYDEDPYPKWLGFHTFVHSDAIKFYAANDVPYIPSTSANLTHPNILVAGCGTGKDPLSLCHAFGNECHIDAIDISIRALSYAYRRTKEYGLLNTIDYRQKDLLTLSCINKYDIIRSCGVIHHTKDPELSLRKLVNALKPGGLLCLGVYSQRSRDRLHEIATRYNIDRTDRSRSNIVASHNLLIEKANTNGDLEILVFGDVHNYSMFRDLMFHVQERGYPLEWFKYVETEYGLTFLNMQNRTSSTKTLDEWIAIETTPSEWERHLGWGLYTAWFIKR</sequence>
<dbReference type="Pfam" id="PF13649">
    <property type="entry name" value="Methyltransf_25"/>
    <property type="match status" value="1"/>
</dbReference>
<evidence type="ECO:0000259" key="2">
    <source>
        <dbReference type="Pfam" id="PF13649"/>
    </source>
</evidence>
<dbReference type="EMBL" id="MN740610">
    <property type="protein sequence ID" value="QHU35657.1"/>
    <property type="molecule type" value="Genomic_DNA"/>
</dbReference>
<keyword evidence="1" id="KW-0808">Transferase</keyword>
<dbReference type="SUPFAM" id="SSF53335">
    <property type="entry name" value="S-adenosyl-L-methionine-dependent methyltransferases"/>
    <property type="match status" value="1"/>
</dbReference>
<reference evidence="3" key="1">
    <citation type="journal article" date="2020" name="Nature">
        <title>Giant virus diversity and host interactions through global metagenomics.</title>
        <authorList>
            <person name="Schulz F."/>
            <person name="Roux S."/>
            <person name="Paez-Espino D."/>
            <person name="Jungbluth S."/>
            <person name="Walsh D.A."/>
            <person name="Denef V.J."/>
            <person name="McMahon K.D."/>
            <person name="Konstantinidis K.T."/>
            <person name="Eloe-Fadrosh E.A."/>
            <person name="Kyrpides N.C."/>
            <person name="Woyke T."/>
        </authorList>
    </citation>
    <scope>NUCLEOTIDE SEQUENCE</scope>
    <source>
        <strain evidence="3">GVMAG-S-1029409-49</strain>
    </source>
</reference>
<evidence type="ECO:0000256" key="1">
    <source>
        <dbReference type="ARBA" id="ARBA00022679"/>
    </source>
</evidence>
<dbReference type="PANTHER" id="PTHR43861">
    <property type="entry name" value="TRANS-ACONITATE 2-METHYLTRANSFERASE-RELATED"/>
    <property type="match status" value="1"/>
</dbReference>
<dbReference type="AlphaFoldDB" id="A0A6C0LYB7"/>
<feature type="domain" description="Methyltransferase" evidence="2">
    <location>
        <begin position="394"/>
        <end position="490"/>
    </location>
</feature>
<name>A0A6C0LYB7_9ZZZZ</name>